<dbReference type="AlphaFoldDB" id="A0A1Q4HCB1"/>
<dbReference type="Pfam" id="PF11625">
    <property type="entry name" value="DUF3253"/>
    <property type="match status" value="1"/>
</dbReference>
<keyword evidence="1" id="KW-0808">Transferase</keyword>
<sequence length="82" mass="9276">MSPNADLRRAILALSRERGPDKTICPSDAARAVGGEQWRDLMEDARDLARELARRGEVEISRRGEVLDPDVPWRGPVRIRAR</sequence>
<dbReference type="Proteomes" id="UP000191039">
    <property type="component" value="Unassembled WGS sequence"/>
</dbReference>
<dbReference type="InterPro" id="IPR036390">
    <property type="entry name" value="WH_DNA-bd_sf"/>
</dbReference>
<gene>
    <name evidence="1" type="ORF">BV510_02705</name>
    <name evidence="2" type="ORF">CRI78_07735</name>
</gene>
<dbReference type="EMBL" id="PDCR01000008">
    <property type="protein sequence ID" value="PEG55089.1"/>
    <property type="molecule type" value="Genomic_DNA"/>
</dbReference>
<dbReference type="STRING" id="1801.BRW64_15145"/>
<accession>A0A1Q4HCB1</accession>
<reference evidence="2 4" key="2">
    <citation type="submission" date="2017-10" db="EMBL/GenBank/DDBJ databases">
        <title>The new phylogeny of genus Mycobacterium.</title>
        <authorList>
            <person name="Tortoli E."/>
            <person name="Trovato A."/>
            <person name="Cirillo D.M."/>
        </authorList>
    </citation>
    <scope>NUCLEOTIDE SEQUENCE [LARGE SCALE GENOMIC DNA]</scope>
    <source>
        <strain evidence="2 4">IP141170001</strain>
    </source>
</reference>
<dbReference type="Gene3D" id="1.10.10.10">
    <property type="entry name" value="Winged helix-like DNA-binding domain superfamily/Winged helix DNA-binding domain"/>
    <property type="match status" value="1"/>
</dbReference>
<dbReference type="Proteomes" id="UP000220340">
    <property type="component" value="Unassembled WGS sequence"/>
</dbReference>
<evidence type="ECO:0000313" key="3">
    <source>
        <dbReference type="Proteomes" id="UP000191039"/>
    </source>
</evidence>
<comment type="caution">
    <text evidence="1">The sequence shown here is derived from an EMBL/GenBank/DDBJ whole genome shotgun (WGS) entry which is preliminary data.</text>
</comment>
<dbReference type="OrthoDB" id="34459at2"/>
<evidence type="ECO:0000313" key="1">
    <source>
        <dbReference type="EMBL" id="OPE55903.1"/>
    </source>
</evidence>
<name>A0A1Q4HCB1_9MYCO</name>
<dbReference type="RefSeq" id="WP_073857071.1">
    <property type="nucleotide sequence ID" value="NZ_BAAATC010000003.1"/>
</dbReference>
<protein>
    <submittedName>
        <fullName evidence="2">DUF3253 domain-containing protein</fullName>
    </submittedName>
    <submittedName>
        <fullName evidence="1">S-adenosylmethionine tRNA ribosyltransferase</fullName>
    </submittedName>
</protein>
<dbReference type="SUPFAM" id="SSF46785">
    <property type="entry name" value="Winged helix' DNA-binding domain"/>
    <property type="match status" value="1"/>
</dbReference>
<evidence type="ECO:0000313" key="4">
    <source>
        <dbReference type="Proteomes" id="UP000220340"/>
    </source>
</evidence>
<evidence type="ECO:0000313" key="2">
    <source>
        <dbReference type="EMBL" id="PEG55089.1"/>
    </source>
</evidence>
<dbReference type="InterPro" id="IPR021660">
    <property type="entry name" value="DUF3253"/>
</dbReference>
<keyword evidence="4" id="KW-1185">Reference proteome</keyword>
<proteinExistence type="predicted"/>
<dbReference type="InterPro" id="IPR036388">
    <property type="entry name" value="WH-like_DNA-bd_sf"/>
</dbReference>
<dbReference type="GO" id="GO:0016740">
    <property type="term" value="F:transferase activity"/>
    <property type="evidence" value="ECO:0007669"/>
    <property type="project" value="UniProtKB-KW"/>
</dbReference>
<reference evidence="1 3" key="1">
    <citation type="submission" date="2016-09" db="EMBL/GenBank/DDBJ databases">
        <title>genome sequences of unsequenced Mycobacteria.</title>
        <authorList>
            <person name="Greninger A.L."/>
            <person name="Jerome K.R."/>
            <person name="Mcnair B."/>
            <person name="Wallis C."/>
            <person name="Fang F."/>
        </authorList>
    </citation>
    <scope>NUCLEOTIDE SEQUENCE [LARGE SCALE GENOMIC DNA]</scope>
    <source>
        <strain evidence="1 3">BM1</strain>
    </source>
</reference>
<dbReference type="EMBL" id="MIJD01000014">
    <property type="protein sequence ID" value="OPE55903.1"/>
    <property type="molecule type" value="Genomic_DNA"/>
</dbReference>
<organism evidence="1 3">
    <name type="scientific">Mycolicibacterium diernhoferi</name>
    <dbReference type="NCBI Taxonomy" id="1801"/>
    <lineage>
        <taxon>Bacteria</taxon>
        <taxon>Bacillati</taxon>
        <taxon>Actinomycetota</taxon>
        <taxon>Actinomycetes</taxon>
        <taxon>Mycobacteriales</taxon>
        <taxon>Mycobacteriaceae</taxon>
        <taxon>Mycolicibacterium</taxon>
    </lineage>
</organism>